<name>A0A016W6M3_9BILA</name>
<proteinExistence type="predicted"/>
<dbReference type="InterPro" id="IPR052547">
    <property type="entry name" value="Mito_Isobutyryl-CoADH"/>
</dbReference>
<dbReference type="GO" id="GO:0050660">
    <property type="term" value="F:flavin adenine dinucleotide binding"/>
    <property type="evidence" value="ECO:0007669"/>
    <property type="project" value="InterPro"/>
</dbReference>
<evidence type="ECO:0000313" key="3">
    <source>
        <dbReference type="Proteomes" id="UP000024635"/>
    </source>
</evidence>
<dbReference type="AlphaFoldDB" id="A0A016W6M3"/>
<comment type="caution">
    <text evidence="2">The sequence shown here is derived from an EMBL/GenBank/DDBJ whole genome shotgun (WGS) entry which is preliminary data.</text>
</comment>
<reference evidence="3" key="1">
    <citation type="journal article" date="2015" name="Nat. Genet.">
        <title>The genome and transcriptome of the zoonotic hookworm Ancylostoma ceylanicum identify infection-specific gene families.</title>
        <authorList>
            <person name="Schwarz E.M."/>
            <person name="Hu Y."/>
            <person name="Antoshechkin I."/>
            <person name="Miller M.M."/>
            <person name="Sternberg P.W."/>
            <person name="Aroian R.V."/>
        </authorList>
    </citation>
    <scope>NUCLEOTIDE SEQUENCE</scope>
    <source>
        <strain evidence="3">HY135</strain>
    </source>
</reference>
<keyword evidence="3" id="KW-1185">Reference proteome</keyword>
<accession>A0A016W6M3</accession>
<evidence type="ECO:0000313" key="2">
    <source>
        <dbReference type="EMBL" id="EYC35241.1"/>
    </source>
</evidence>
<dbReference type="SUPFAM" id="SSF56645">
    <property type="entry name" value="Acyl-CoA dehydrogenase NM domain-like"/>
    <property type="match status" value="1"/>
</dbReference>
<dbReference type="GO" id="GO:0016627">
    <property type="term" value="F:oxidoreductase activity, acting on the CH-CH group of donors"/>
    <property type="evidence" value="ECO:0007669"/>
    <property type="project" value="InterPro"/>
</dbReference>
<dbReference type="PANTHER" id="PTHR43831:SF1">
    <property type="entry name" value="ISOBUTYRYL-COA DEHYDROGENASE, MITOCHONDRIAL"/>
    <property type="match status" value="1"/>
</dbReference>
<dbReference type="GO" id="GO:0005739">
    <property type="term" value="C:mitochondrion"/>
    <property type="evidence" value="ECO:0007669"/>
    <property type="project" value="TreeGrafter"/>
</dbReference>
<dbReference type="PANTHER" id="PTHR43831">
    <property type="entry name" value="ISOBUTYRYL-COA DEHYDROGENASE"/>
    <property type="match status" value="1"/>
</dbReference>
<dbReference type="InterPro" id="IPR013786">
    <property type="entry name" value="AcylCoA_DH/ox_N"/>
</dbReference>
<sequence length="149" mass="16729">MYPNMAKWDQEEYFPVEMMRHAGDLGFGAIYCQEDFGGCGLSRLHASVIFEQLAAGCVSTAAYMSIHNMCAWMIDTYGSEELREKHIPSMASFENLASYCLTEPNSGEYQPCHQYSEACNAELALFSFNSMSLGLCDHLCALRFSHYAL</sequence>
<evidence type="ECO:0000259" key="1">
    <source>
        <dbReference type="Pfam" id="PF02771"/>
    </source>
</evidence>
<dbReference type="OrthoDB" id="10254877at2759"/>
<dbReference type="Gene3D" id="1.10.540.10">
    <property type="entry name" value="Acyl-CoA dehydrogenase/oxidase, N-terminal domain"/>
    <property type="match status" value="1"/>
</dbReference>
<gene>
    <name evidence="2" type="primary">Acey_s1104.g3610</name>
    <name evidence="2" type="synonym">Acey-acdh-9</name>
    <name evidence="2" type="ORF">Y032_1104g3610</name>
</gene>
<dbReference type="EMBL" id="JARK01000704">
    <property type="protein sequence ID" value="EYC35241.1"/>
    <property type="molecule type" value="Genomic_DNA"/>
</dbReference>
<dbReference type="Proteomes" id="UP000024635">
    <property type="component" value="Unassembled WGS sequence"/>
</dbReference>
<protein>
    <recommendedName>
        <fullName evidence="1">Acyl-CoA dehydrogenase/oxidase N-terminal domain-containing protein</fullName>
    </recommendedName>
</protein>
<dbReference type="InterPro" id="IPR009100">
    <property type="entry name" value="AcylCoA_DH/oxidase_NM_dom_sf"/>
</dbReference>
<organism evidence="2 3">
    <name type="scientific">Ancylostoma ceylanicum</name>
    <dbReference type="NCBI Taxonomy" id="53326"/>
    <lineage>
        <taxon>Eukaryota</taxon>
        <taxon>Metazoa</taxon>
        <taxon>Ecdysozoa</taxon>
        <taxon>Nematoda</taxon>
        <taxon>Chromadorea</taxon>
        <taxon>Rhabditida</taxon>
        <taxon>Rhabditina</taxon>
        <taxon>Rhabditomorpha</taxon>
        <taxon>Strongyloidea</taxon>
        <taxon>Ancylostomatidae</taxon>
        <taxon>Ancylostomatinae</taxon>
        <taxon>Ancylostoma</taxon>
    </lineage>
</organism>
<feature type="domain" description="Acyl-CoA dehydrogenase/oxidase N-terminal" evidence="1">
    <location>
        <begin position="3"/>
        <end position="94"/>
    </location>
</feature>
<dbReference type="Pfam" id="PF02771">
    <property type="entry name" value="Acyl-CoA_dh_N"/>
    <property type="match status" value="1"/>
</dbReference>
<dbReference type="InterPro" id="IPR037069">
    <property type="entry name" value="AcylCoA_DH/ox_N_sf"/>
</dbReference>